<protein>
    <submittedName>
        <fullName evidence="1">Uncharacterized protein</fullName>
    </submittedName>
</protein>
<dbReference type="Proteomes" id="UP000800097">
    <property type="component" value="Unassembled WGS sequence"/>
</dbReference>
<evidence type="ECO:0000313" key="1">
    <source>
        <dbReference type="EMBL" id="KAF2273171.1"/>
    </source>
</evidence>
<sequence>MDMVKLYLASGHPPRLMDLSVRINPGGERYDRSGTVRSNCDSAPRSTTGTDGCLLLFPLGHQLGIRAAHNEPGSHSREVRSWGTVRKLQMPIPVLFPEATPLTLAIPWYQKRVEISGSHRQVRRLRLMSFAIVQQARQEHVEAQGDPPFRVILFALVEAEAPPPHITKCFFLSPKANPLCAVHRRCSNAIGGVFYRPEASPGGPIAVSSRMFVWFGKRLRASLCHCLRQSQHHRQSASLWDIRFAPLRLGNCCVSAFAKISACI</sequence>
<accession>A0A6A6J9C4</accession>
<evidence type="ECO:0000313" key="2">
    <source>
        <dbReference type="Proteomes" id="UP000800097"/>
    </source>
</evidence>
<keyword evidence="2" id="KW-1185">Reference proteome</keyword>
<reference evidence="1" key="1">
    <citation type="journal article" date="2020" name="Stud. Mycol.">
        <title>101 Dothideomycetes genomes: a test case for predicting lifestyles and emergence of pathogens.</title>
        <authorList>
            <person name="Haridas S."/>
            <person name="Albert R."/>
            <person name="Binder M."/>
            <person name="Bloem J."/>
            <person name="Labutti K."/>
            <person name="Salamov A."/>
            <person name="Andreopoulos B."/>
            <person name="Baker S."/>
            <person name="Barry K."/>
            <person name="Bills G."/>
            <person name="Bluhm B."/>
            <person name="Cannon C."/>
            <person name="Castanera R."/>
            <person name="Culley D."/>
            <person name="Daum C."/>
            <person name="Ezra D."/>
            <person name="Gonzalez J."/>
            <person name="Henrissat B."/>
            <person name="Kuo A."/>
            <person name="Liang C."/>
            <person name="Lipzen A."/>
            <person name="Lutzoni F."/>
            <person name="Magnuson J."/>
            <person name="Mondo S."/>
            <person name="Nolan M."/>
            <person name="Ohm R."/>
            <person name="Pangilinan J."/>
            <person name="Park H.-J."/>
            <person name="Ramirez L."/>
            <person name="Alfaro M."/>
            <person name="Sun H."/>
            <person name="Tritt A."/>
            <person name="Yoshinaga Y."/>
            <person name="Zwiers L.-H."/>
            <person name="Turgeon B."/>
            <person name="Goodwin S."/>
            <person name="Spatafora J."/>
            <person name="Crous P."/>
            <person name="Grigoriev I."/>
        </authorList>
    </citation>
    <scope>NUCLEOTIDE SEQUENCE</scope>
    <source>
        <strain evidence="1">CBS 379.55</strain>
    </source>
</reference>
<organism evidence="1 2">
    <name type="scientific">Westerdykella ornata</name>
    <dbReference type="NCBI Taxonomy" id="318751"/>
    <lineage>
        <taxon>Eukaryota</taxon>
        <taxon>Fungi</taxon>
        <taxon>Dikarya</taxon>
        <taxon>Ascomycota</taxon>
        <taxon>Pezizomycotina</taxon>
        <taxon>Dothideomycetes</taxon>
        <taxon>Pleosporomycetidae</taxon>
        <taxon>Pleosporales</taxon>
        <taxon>Sporormiaceae</taxon>
        <taxon>Westerdykella</taxon>
    </lineage>
</organism>
<dbReference type="RefSeq" id="XP_033650710.1">
    <property type="nucleotide sequence ID" value="XM_033793368.1"/>
</dbReference>
<dbReference type="GeneID" id="54546543"/>
<proteinExistence type="predicted"/>
<dbReference type="AlphaFoldDB" id="A0A6A6J9C4"/>
<name>A0A6A6J9C4_WESOR</name>
<dbReference type="EMBL" id="ML986512">
    <property type="protein sequence ID" value="KAF2273171.1"/>
    <property type="molecule type" value="Genomic_DNA"/>
</dbReference>
<gene>
    <name evidence="1" type="ORF">EI97DRAFT_162821</name>
</gene>